<sequence length="82" mass="9130">MDALREKGARMKPLLCAYLTQEEDKVSNVGVTGMHRIGAVHGNAFVMAFKNAAREIGAELVNLYLAWLSRMQPNFEKCNCTV</sequence>
<name>A0A803LNM5_CHEQI</name>
<dbReference type="Proteomes" id="UP000596660">
    <property type="component" value="Unplaced"/>
</dbReference>
<accession>A0A803LNM5</accession>
<evidence type="ECO:0000313" key="1">
    <source>
        <dbReference type="EnsemblPlants" id="AUR62016554-RA:cds"/>
    </source>
</evidence>
<dbReference type="EnsemblPlants" id="AUR62016554-RA">
    <property type="protein sequence ID" value="AUR62016554-RA:cds"/>
    <property type="gene ID" value="AUR62016554"/>
</dbReference>
<evidence type="ECO:0000313" key="2">
    <source>
        <dbReference type="Proteomes" id="UP000596660"/>
    </source>
</evidence>
<keyword evidence="2" id="KW-1185">Reference proteome</keyword>
<dbReference type="OMA" id="FFETSWI"/>
<reference evidence="1" key="1">
    <citation type="journal article" date="2017" name="Nature">
        <title>The genome of Chenopodium quinoa.</title>
        <authorList>
            <person name="Jarvis D.E."/>
            <person name="Ho Y.S."/>
            <person name="Lightfoot D.J."/>
            <person name="Schmoeckel S.M."/>
            <person name="Li B."/>
            <person name="Borm T.J.A."/>
            <person name="Ohyanagi H."/>
            <person name="Mineta K."/>
            <person name="Michell C.T."/>
            <person name="Saber N."/>
            <person name="Kharbatia N.M."/>
            <person name="Rupper R.R."/>
            <person name="Sharp A.R."/>
            <person name="Dally N."/>
            <person name="Boughton B.A."/>
            <person name="Woo Y.H."/>
            <person name="Gao G."/>
            <person name="Schijlen E.G.W.M."/>
            <person name="Guo X."/>
            <person name="Momin A.A."/>
            <person name="Negrao S."/>
            <person name="Al-Babili S."/>
            <person name="Gehring C."/>
            <person name="Roessner U."/>
            <person name="Jung C."/>
            <person name="Murphy K."/>
            <person name="Arold S.T."/>
            <person name="Gojobori T."/>
            <person name="van der Linden C.G."/>
            <person name="van Loo E.N."/>
            <person name="Jellen E.N."/>
            <person name="Maughan P.J."/>
            <person name="Tester M."/>
        </authorList>
    </citation>
    <scope>NUCLEOTIDE SEQUENCE [LARGE SCALE GENOMIC DNA]</scope>
    <source>
        <strain evidence="1">cv. PI 614886</strain>
    </source>
</reference>
<dbReference type="AlphaFoldDB" id="A0A803LNM5"/>
<protein>
    <submittedName>
        <fullName evidence="1">Uncharacterized protein</fullName>
    </submittedName>
</protein>
<dbReference type="Gramene" id="AUR62016554-RA">
    <property type="protein sequence ID" value="AUR62016554-RA:cds"/>
    <property type="gene ID" value="AUR62016554"/>
</dbReference>
<proteinExistence type="predicted"/>
<organism evidence="1 2">
    <name type="scientific">Chenopodium quinoa</name>
    <name type="common">Quinoa</name>
    <dbReference type="NCBI Taxonomy" id="63459"/>
    <lineage>
        <taxon>Eukaryota</taxon>
        <taxon>Viridiplantae</taxon>
        <taxon>Streptophyta</taxon>
        <taxon>Embryophyta</taxon>
        <taxon>Tracheophyta</taxon>
        <taxon>Spermatophyta</taxon>
        <taxon>Magnoliopsida</taxon>
        <taxon>eudicotyledons</taxon>
        <taxon>Gunneridae</taxon>
        <taxon>Pentapetalae</taxon>
        <taxon>Caryophyllales</taxon>
        <taxon>Chenopodiaceae</taxon>
        <taxon>Chenopodioideae</taxon>
        <taxon>Atripliceae</taxon>
        <taxon>Chenopodium</taxon>
    </lineage>
</organism>
<reference evidence="1" key="2">
    <citation type="submission" date="2021-03" db="UniProtKB">
        <authorList>
            <consortium name="EnsemblPlants"/>
        </authorList>
    </citation>
    <scope>IDENTIFICATION</scope>
</reference>